<dbReference type="Gene3D" id="3.40.190.10">
    <property type="entry name" value="Periplasmic binding protein-like II"/>
    <property type="match status" value="2"/>
</dbReference>
<dbReference type="PROSITE" id="PS51257">
    <property type="entry name" value="PROKAR_LIPOPROTEIN"/>
    <property type="match status" value="1"/>
</dbReference>
<dbReference type="AlphaFoldDB" id="A0A2R5EL53"/>
<dbReference type="PANTHER" id="PTHR43649:SF12">
    <property type="entry name" value="DIACETYLCHITOBIOSE BINDING PROTEIN DASA"/>
    <property type="match status" value="1"/>
</dbReference>
<sequence>MKRQLIKSSVLLSLLLVLVVSACSNNGNQPAASTDPTASNNESGETAAPTSDPNAEKIELTVSTWNIQEGFDDPGAKNDTIANNMQEKFNLTLKPVQVTWDDWTEKYKIWATSNQLPDMFVNNLVTDDPGLYVTWAEQGIIKPLPEDMSKYPNLAKILELPSVQPLKLDGKYYMIPRLTYDNSDDWVLDRPIRYRKDWAAEAGYTSDPKSFDEFVAMTKAVLAKHPNAVGLAVNNNQTLLTHFLGSYPEMANIKSWVKEDNRWIPSYASSKVNQGVQELRSLYEQGILDKDFAIQKVGDGPNKFLNGQAFAVYGGGISLDLLNQFEKANPGVTAAEGIGLMSMWPAADGKKYTFAETPYWSEMFFRADLDDAKFDRALQLIDYMASEEFAVLVKNGIEGVDFKMENGKAVSLLTQDESLAKKYPIINVISYLGAWNQGFIYSGKQTLNTNPTMAAYEQLQIDTFNKLKAEGTPIPINFDVLLLSTPAKDAIGGLTATAMDDLYKVILGKEDAVTMWQNAVKSYDAKGLQEAITEVNAKAAELGIN</sequence>
<dbReference type="PANTHER" id="PTHR43649">
    <property type="entry name" value="ARABINOSE-BINDING PROTEIN-RELATED"/>
    <property type="match status" value="1"/>
</dbReference>
<dbReference type="EMBL" id="BDQX01000085">
    <property type="protein sequence ID" value="GBG07277.1"/>
    <property type="molecule type" value="Genomic_DNA"/>
</dbReference>
<feature type="signal peptide" evidence="2">
    <location>
        <begin position="1"/>
        <end position="22"/>
    </location>
</feature>
<protein>
    <recommendedName>
        <fullName evidence="5">ABC transporter substrate-binding protein</fullName>
    </recommendedName>
</protein>
<proteinExistence type="predicted"/>
<dbReference type="Proteomes" id="UP000245202">
    <property type="component" value="Unassembled WGS sequence"/>
</dbReference>
<keyword evidence="2" id="KW-0732">Signal</keyword>
<comment type="caution">
    <text evidence="3">The sequence shown here is derived from an EMBL/GenBank/DDBJ whole genome shotgun (WGS) entry which is preliminary data.</text>
</comment>
<organism evidence="3 4">
    <name type="scientific">Paenibacillus agaridevorans</name>
    <dbReference type="NCBI Taxonomy" id="171404"/>
    <lineage>
        <taxon>Bacteria</taxon>
        <taxon>Bacillati</taxon>
        <taxon>Bacillota</taxon>
        <taxon>Bacilli</taxon>
        <taxon>Bacillales</taxon>
        <taxon>Paenibacillaceae</taxon>
        <taxon>Paenibacillus</taxon>
    </lineage>
</organism>
<feature type="compositionally biased region" description="Polar residues" evidence="1">
    <location>
        <begin position="28"/>
        <end position="53"/>
    </location>
</feature>
<accession>A0A2R5EL53</accession>
<evidence type="ECO:0000313" key="3">
    <source>
        <dbReference type="EMBL" id="GBG07277.1"/>
    </source>
</evidence>
<evidence type="ECO:0000313" key="4">
    <source>
        <dbReference type="Proteomes" id="UP000245202"/>
    </source>
</evidence>
<evidence type="ECO:0000256" key="1">
    <source>
        <dbReference type="SAM" id="MobiDB-lite"/>
    </source>
</evidence>
<dbReference type="InterPro" id="IPR050490">
    <property type="entry name" value="Bact_solute-bd_prot1"/>
</dbReference>
<dbReference type="RefSeq" id="WP_108992365.1">
    <property type="nucleotide sequence ID" value="NZ_BDQX01000085.1"/>
</dbReference>
<reference evidence="3 4" key="1">
    <citation type="submission" date="2017-08" db="EMBL/GenBank/DDBJ databases">
        <title>Substantial Increase in Enzyme Production by Combined Drug-Resistance Mutations in Paenibacillus agaridevorans.</title>
        <authorList>
            <person name="Tanaka Y."/>
            <person name="Funane K."/>
            <person name="Hosaka T."/>
            <person name="Shiwa Y."/>
            <person name="Fujita N."/>
            <person name="Miyazaki T."/>
            <person name="Yoshikawa H."/>
            <person name="Murakami K."/>
            <person name="Kasahara K."/>
            <person name="Inaoka T."/>
            <person name="Hiraga Y."/>
            <person name="Ochi K."/>
        </authorList>
    </citation>
    <scope>NUCLEOTIDE SEQUENCE [LARGE SCALE GENOMIC DNA]</scope>
    <source>
        <strain evidence="3 4">T-3040</strain>
    </source>
</reference>
<feature type="region of interest" description="Disordered" evidence="1">
    <location>
        <begin position="28"/>
        <end position="55"/>
    </location>
</feature>
<name>A0A2R5EL53_9BACL</name>
<feature type="chain" id="PRO_5039320421" description="ABC transporter substrate-binding protein" evidence="2">
    <location>
        <begin position="23"/>
        <end position="545"/>
    </location>
</feature>
<gene>
    <name evidence="3" type="ORF">PAT3040_01825</name>
</gene>
<keyword evidence="4" id="KW-1185">Reference proteome</keyword>
<evidence type="ECO:0000256" key="2">
    <source>
        <dbReference type="SAM" id="SignalP"/>
    </source>
</evidence>
<evidence type="ECO:0008006" key="5">
    <source>
        <dbReference type="Google" id="ProtNLM"/>
    </source>
</evidence>
<dbReference type="SUPFAM" id="SSF53850">
    <property type="entry name" value="Periplasmic binding protein-like II"/>
    <property type="match status" value="1"/>
</dbReference>